<dbReference type="FunCoup" id="A0A2K1IA67">
    <property type="interactions" value="2352"/>
</dbReference>
<proteinExistence type="inferred from homology"/>
<evidence type="ECO:0000313" key="14">
    <source>
        <dbReference type="EnsemblPlants" id="Pp3c27_1470V3.1"/>
    </source>
</evidence>
<dbReference type="Pfam" id="PF26182">
    <property type="entry name" value="Ig_NUP210_5th"/>
    <property type="match status" value="1"/>
</dbReference>
<dbReference type="Pfam" id="PF22962">
    <property type="entry name" value="Ig_NUP210_7th"/>
    <property type="match status" value="1"/>
</dbReference>
<feature type="signal peptide" evidence="11">
    <location>
        <begin position="1"/>
        <end position="33"/>
    </location>
</feature>
<comment type="subcellular location">
    <subcellularLocation>
        <location evidence="1">Nucleus membrane</location>
        <topology evidence="1">Single-pass membrane protein</topology>
    </subcellularLocation>
</comment>
<dbReference type="Gramene" id="Pp3c27_1470V3.2">
    <property type="protein sequence ID" value="Pp3c27_1470V3.2"/>
    <property type="gene ID" value="Pp3c27_1470"/>
</dbReference>
<dbReference type="Pfam" id="PF22959">
    <property type="entry name" value="Ig_NUP210_15th"/>
    <property type="match status" value="1"/>
</dbReference>
<dbReference type="SMART" id="SM00635">
    <property type="entry name" value="BID_2"/>
    <property type="match status" value="3"/>
</dbReference>
<dbReference type="KEGG" id="ppp:112278345"/>
<dbReference type="OrthoDB" id="361283at2759"/>
<evidence type="ECO:0000256" key="7">
    <source>
        <dbReference type="ARBA" id="ARBA00023180"/>
    </source>
</evidence>
<feature type="chain" id="PRO_5043157883" description="BIG2 domain-containing protein" evidence="11">
    <location>
        <begin position="34"/>
        <end position="2032"/>
    </location>
</feature>
<dbReference type="GeneID" id="112278345"/>
<dbReference type="Pfam" id="PF22969">
    <property type="entry name" value="Ig_NUP210_2nd"/>
    <property type="match status" value="1"/>
</dbReference>
<feature type="domain" description="BIG2" evidence="12">
    <location>
        <begin position="509"/>
        <end position="578"/>
    </location>
</feature>
<dbReference type="InterPro" id="IPR055096">
    <property type="entry name" value="Ig_NUP210_1st"/>
</dbReference>
<keyword evidence="7" id="KW-0325">Glycoprotein</keyword>
<dbReference type="InterPro" id="IPR055097">
    <property type="entry name" value="Ig_NUP210_2nd"/>
</dbReference>
<evidence type="ECO:0000256" key="6">
    <source>
        <dbReference type="ARBA" id="ARBA00023136"/>
    </source>
</evidence>
<evidence type="ECO:0000256" key="2">
    <source>
        <dbReference type="ARBA" id="ARBA00007313"/>
    </source>
</evidence>
<dbReference type="InterPro" id="IPR056232">
    <property type="entry name" value="Ig_GP210_15th"/>
</dbReference>
<feature type="transmembrane region" description="Helical" evidence="10">
    <location>
        <begin position="1923"/>
        <end position="1945"/>
    </location>
</feature>
<dbReference type="EMBL" id="ABEU02000027">
    <property type="protein sequence ID" value="PNR26176.1"/>
    <property type="molecule type" value="Genomic_DNA"/>
</dbReference>
<evidence type="ECO:0000313" key="13">
    <source>
        <dbReference type="EMBL" id="PNR26176.1"/>
    </source>
</evidence>
<feature type="domain" description="BIG2" evidence="12">
    <location>
        <begin position="1600"/>
        <end position="1678"/>
    </location>
</feature>
<keyword evidence="5 10" id="KW-1133">Transmembrane helix</keyword>
<dbReference type="InterPro" id="IPR008964">
    <property type="entry name" value="Invasin/intimin_cell_adhesion"/>
</dbReference>
<evidence type="ECO:0000256" key="8">
    <source>
        <dbReference type="ARBA" id="ARBA00023242"/>
    </source>
</evidence>
<protein>
    <recommendedName>
        <fullName evidence="12">BIG2 domain-containing protein</fullName>
    </recommendedName>
</protein>
<evidence type="ECO:0000313" key="15">
    <source>
        <dbReference type="Proteomes" id="UP000006727"/>
    </source>
</evidence>
<dbReference type="PANTHER" id="PTHR23019">
    <property type="entry name" value="NUCLEAR PORE MEMBRANE GLYCOPROTEIN GP210-RELATED"/>
    <property type="match status" value="1"/>
</dbReference>
<accession>A0A2K1IA67</accession>
<feature type="domain" description="BIG2" evidence="12">
    <location>
        <begin position="1180"/>
        <end position="1256"/>
    </location>
</feature>
<dbReference type="EnsemblPlants" id="Pp3c27_1470V3.2">
    <property type="protein sequence ID" value="Pp3c27_1470V3.2"/>
    <property type="gene ID" value="Pp3c27_1470"/>
</dbReference>
<evidence type="ECO:0000256" key="4">
    <source>
        <dbReference type="ARBA" id="ARBA00022729"/>
    </source>
</evidence>
<keyword evidence="3 10" id="KW-0812">Transmembrane</keyword>
<dbReference type="InterPro" id="IPR055098">
    <property type="entry name" value="Ig_NUP210_3rd"/>
</dbReference>
<dbReference type="EnsemblPlants" id="Pp3c27_1470V3.1">
    <property type="protein sequence ID" value="Pp3c27_1470V3.1"/>
    <property type="gene ID" value="Pp3c27_1470"/>
</dbReference>
<dbReference type="Gene3D" id="2.60.40.1080">
    <property type="match status" value="1"/>
</dbReference>
<keyword evidence="15" id="KW-1185">Reference proteome</keyword>
<dbReference type="STRING" id="3218.A0A2K1IA67"/>
<dbReference type="PaxDb" id="3218-PP1S54_81V6.1"/>
<name>A0A2K1IA67_PHYPA</name>
<keyword evidence="6 10" id="KW-0472">Membrane</keyword>
<dbReference type="GO" id="GO:0031965">
    <property type="term" value="C:nuclear membrane"/>
    <property type="evidence" value="ECO:0007669"/>
    <property type="project" value="UniProtKB-SubCell"/>
</dbReference>
<dbReference type="InterPro" id="IPR003343">
    <property type="entry name" value="Big_2"/>
</dbReference>
<evidence type="ECO:0000256" key="10">
    <source>
        <dbReference type="SAM" id="Phobius"/>
    </source>
</evidence>
<evidence type="ECO:0000256" key="5">
    <source>
        <dbReference type="ARBA" id="ARBA00022989"/>
    </source>
</evidence>
<dbReference type="Pfam" id="PF22967">
    <property type="entry name" value="Ig_NUP210_1st"/>
    <property type="match status" value="1"/>
</dbReference>
<sequence>MMREKRGMVWPCQSRKRIHPFVALLVFLQFLCAWDSSGLVAAVGIVQHGPHISNLNVLLPPRSSRPVHYHLQGYNGCFTWTWDHHDILQVDAQYNGTDKNCSTSAVLTSIAPFTGRKTTAVHATDSVTGQILRCEVFIDKISRIQIFHHSLKLDLDGLATLRIRAFDTEDNVFSALAGLQFMWQLSPLSQTGDTSHRLLHVPLKHTSLIDGEIEDQIELEQNGLGSDLYVVRGVGAGQEKVTAHFVEPGFENLSHIITLTVAEAVSLGPPSPVFMIPGTRLQFTLRALRRNEVKVISLPSPHHRWSLDNSTVADIDTVSGFITARTYGSTVVTVEDLRLSGHQQTSTIHVVRPISLVLSLSPLLGKETGAVSNVKQSVVLSDSNWQVVAGRKYVVQAFAFSKESGKKPLLLTKDNDLTMPRAISPFWRMSKVPEAVVAEQGWRNCSLLEALSEGNGRLVASLGHGVMVHDPLSGSWLERNKELLTTEEELTVCAQVKILRNHFGEYLGLPWAPGYEQLHHLSAEGGCGTKPTDYQWSSSNPAVATVNVDGVVRTKGLGRAVIHATALGDVLNDDEIIVEVSYPTAIGIAPGLPVEVEVGSYIPVAVGLRDSSGMEYASCDVLKNAVQWAIFGGDGQFSMVSEDAQMLSSAQEKAIQLIHPRVCAWALISATRTGRATVRASLNIGELLVGFTSSEIEHPFLEASWPIAAFAPLTLEQAKSGDGHGGYSHKLAGTRLVPLPSPESRHLKELLLVLRSSMKVFLCGGPERWRQGVEFVDTHEVINEQGAAGKENIGVSHVQDGGNWVYNIECKSLGNSTIFFYRGNLVGEDHPTKSVVSVSLSVTCSVPSAITLLIDEPENSMTSIKLAAHAERDKTNCQIAPVTVINDRSIRVAVVALDDARRPFSNASSLSVSWKLVGCKNLAQWVVEESNSNVVSNGWERKLALGNAAGECTVRADLHGFASEYEGAFAMIPAWKSFAKSFGHLSDAVQLQLVAALRIEPSNFLLFHHPDSKASLSILGGTNEVEARANDSRVVDVVLLDTRGLIVAARGLGSALITIRDVGLATPASASALVTVSDAAAVRMLLPEDTSLQVGSCLVVKVEAADSSGRVFDSSQFIFMNLRVHLQDGVLITKPHTSAHLAANEFVVCGANVGLTTTLHVSIRQRSDKEVFSDVARILVYAPLSIRPSALVLAPGAKYLLVVDGGPQTGVVFNFDATHPEVVKIDPASGLLEAKAPGRATVQAQARNHNGELLSEAQLNVTVQVPVSMILDVRGGQLAIGREITIFPHGFGENLFAFYDLCGNYKWSVGNDQVLGLAGIDDFSGEEKNSALSEVASSRTKGWGKLDESSGTPYGFTARAIGKSAGRTTVTLSFNCQFHYNGQKVEKEFKPSGTVWVVPDPPLSLGIGATWVLPPSYSSSPLLLQRERPVPEFSDPGRGGGSVTYSVMHQSINDANVITLMESGTIQTSEKTEVACIHARDRSTGRSEVAACVRVAEVFSLTVGDDILAVPLAELSVGTDQKLAVTLRDDLGVPFLEAGTTIPITLDTNRADLITVKVVDVEIVGRSSKATILVKAVRQGSALVRVTYKNNPQIVDWIMINVGAYVYPRSPVLHIGNRLSFSILGKGLHGLLTGERGSWYSSNASVVRVDSHSGEAQAIAEGVATVSFNGTRLTTYTTVNVVRVASVHIEVPTGIISNVPTAREGYYFPVKFSDAYGRDIGIVGENREVSYSCQVQPSFIGEAKAWREPGSGAFHCVFLPNQPAKLKEAYQKSVAQKHIAPKYLNGKLEFSMIVQVEGTSGIEGSVKAWFAGGFEIVQSMPSQLTLTSKSKEWEFVVVGCVHPDIVRPTIPGQPEAFSIKLQNPKVETDGAGGRALYKLKVVDESKPISDSLVIRSSLTGQELELPVCFKPGKSTIAGLTAQIATTVVIIVLLMILPLVFCARLLDVQRSSLASRNVDTLPSEPAANGGQYETTPLRQRIVGSPRTPQTPPSGGLGYRSPQQPYTEYVSRTLENTPYYSREGIRKYDPSFTY</sequence>
<dbReference type="InterPro" id="IPR045197">
    <property type="entry name" value="NUP210-like"/>
</dbReference>
<dbReference type="Pfam" id="PF22963">
    <property type="entry name" value="Ig_NUP210_3rd"/>
    <property type="match status" value="1"/>
</dbReference>
<evidence type="ECO:0000259" key="12">
    <source>
        <dbReference type="SMART" id="SM00635"/>
    </source>
</evidence>
<reference evidence="13 15" key="1">
    <citation type="journal article" date="2008" name="Science">
        <title>The Physcomitrella genome reveals evolutionary insights into the conquest of land by plants.</title>
        <authorList>
            <person name="Rensing S."/>
            <person name="Lang D."/>
            <person name="Zimmer A."/>
            <person name="Terry A."/>
            <person name="Salamov A."/>
            <person name="Shapiro H."/>
            <person name="Nishiyama T."/>
            <person name="Perroud P.-F."/>
            <person name="Lindquist E."/>
            <person name="Kamisugi Y."/>
            <person name="Tanahashi T."/>
            <person name="Sakakibara K."/>
            <person name="Fujita T."/>
            <person name="Oishi K."/>
            <person name="Shin-I T."/>
            <person name="Kuroki Y."/>
            <person name="Toyoda A."/>
            <person name="Suzuki Y."/>
            <person name="Hashimoto A."/>
            <person name="Yamaguchi K."/>
            <person name="Sugano A."/>
            <person name="Kohara Y."/>
            <person name="Fujiyama A."/>
            <person name="Anterola A."/>
            <person name="Aoki S."/>
            <person name="Ashton N."/>
            <person name="Barbazuk W.B."/>
            <person name="Barker E."/>
            <person name="Bennetzen J."/>
            <person name="Bezanilla M."/>
            <person name="Blankenship R."/>
            <person name="Cho S.H."/>
            <person name="Dutcher S."/>
            <person name="Estelle M."/>
            <person name="Fawcett J.A."/>
            <person name="Gundlach H."/>
            <person name="Hanada K."/>
            <person name="Heyl A."/>
            <person name="Hicks K.A."/>
            <person name="Hugh J."/>
            <person name="Lohr M."/>
            <person name="Mayer K."/>
            <person name="Melkozernov A."/>
            <person name="Murata T."/>
            <person name="Nelson D."/>
            <person name="Pils B."/>
            <person name="Prigge M."/>
            <person name="Reiss B."/>
            <person name="Renner T."/>
            <person name="Rombauts S."/>
            <person name="Rushton P."/>
            <person name="Sanderfoot A."/>
            <person name="Schween G."/>
            <person name="Shiu S.-H."/>
            <person name="Stueber K."/>
            <person name="Theodoulou F.L."/>
            <person name="Tu H."/>
            <person name="Van de Peer Y."/>
            <person name="Verrier P.J."/>
            <person name="Waters E."/>
            <person name="Wood A."/>
            <person name="Yang L."/>
            <person name="Cove D."/>
            <person name="Cuming A."/>
            <person name="Hasebe M."/>
            <person name="Lucas S."/>
            <person name="Mishler D.B."/>
            <person name="Reski R."/>
            <person name="Grigoriev I."/>
            <person name="Quatrano R.S."/>
            <person name="Boore J.L."/>
        </authorList>
    </citation>
    <scope>NUCLEOTIDE SEQUENCE [LARGE SCALE GENOMIC DNA]</scope>
    <source>
        <strain evidence="14 15">cv. Gransden 2004</strain>
    </source>
</reference>
<dbReference type="InterPro" id="IPR055099">
    <property type="entry name" value="Ig_NUP210_7th"/>
</dbReference>
<keyword evidence="8" id="KW-0539">Nucleus</keyword>
<dbReference type="Gramene" id="Pp3c27_1470V3.1">
    <property type="protein sequence ID" value="Pp3c27_1470V3.1"/>
    <property type="gene ID" value="Pp3c27_1470"/>
</dbReference>
<keyword evidence="4 11" id="KW-0732">Signal</keyword>
<dbReference type="RefSeq" id="XP_024367451.1">
    <property type="nucleotide sequence ID" value="XM_024511683.2"/>
</dbReference>
<evidence type="ECO:0000256" key="11">
    <source>
        <dbReference type="SAM" id="SignalP"/>
    </source>
</evidence>
<evidence type="ECO:0000256" key="1">
    <source>
        <dbReference type="ARBA" id="ARBA00004590"/>
    </source>
</evidence>
<evidence type="ECO:0000256" key="3">
    <source>
        <dbReference type="ARBA" id="ARBA00022692"/>
    </source>
</evidence>
<organism evidence="13">
    <name type="scientific">Physcomitrium patens</name>
    <name type="common">Spreading-leaved earth moss</name>
    <name type="synonym">Physcomitrella patens</name>
    <dbReference type="NCBI Taxonomy" id="3218"/>
    <lineage>
        <taxon>Eukaryota</taxon>
        <taxon>Viridiplantae</taxon>
        <taxon>Streptophyta</taxon>
        <taxon>Embryophyta</taxon>
        <taxon>Bryophyta</taxon>
        <taxon>Bryophytina</taxon>
        <taxon>Bryopsida</taxon>
        <taxon>Funariidae</taxon>
        <taxon>Funariales</taxon>
        <taxon>Funariaceae</taxon>
        <taxon>Physcomitrium</taxon>
    </lineage>
</organism>
<dbReference type="InterPro" id="IPR055094">
    <property type="entry name" value="NUP210_Ig15"/>
</dbReference>
<comment type="similarity">
    <text evidence="2">Belongs to the NUP210 family.</text>
</comment>
<reference evidence="14" key="3">
    <citation type="submission" date="2020-12" db="UniProtKB">
        <authorList>
            <consortium name="EnsemblPlants"/>
        </authorList>
    </citation>
    <scope>IDENTIFICATION</scope>
</reference>
<dbReference type="Pfam" id="PF24425">
    <property type="entry name" value="Ig_GP210_15th"/>
    <property type="match status" value="1"/>
</dbReference>
<reference evidence="13 15" key="2">
    <citation type="journal article" date="2018" name="Plant J.">
        <title>The Physcomitrella patens chromosome-scale assembly reveals moss genome structure and evolution.</title>
        <authorList>
            <person name="Lang D."/>
            <person name="Ullrich K.K."/>
            <person name="Murat F."/>
            <person name="Fuchs J."/>
            <person name="Jenkins J."/>
            <person name="Haas F.B."/>
            <person name="Piednoel M."/>
            <person name="Gundlach H."/>
            <person name="Van Bel M."/>
            <person name="Meyberg R."/>
            <person name="Vives C."/>
            <person name="Morata J."/>
            <person name="Symeonidi A."/>
            <person name="Hiss M."/>
            <person name="Muchero W."/>
            <person name="Kamisugi Y."/>
            <person name="Saleh O."/>
            <person name="Blanc G."/>
            <person name="Decker E.L."/>
            <person name="van Gessel N."/>
            <person name="Grimwood J."/>
            <person name="Hayes R.D."/>
            <person name="Graham S.W."/>
            <person name="Gunter L.E."/>
            <person name="McDaniel S.F."/>
            <person name="Hoernstein S.N.W."/>
            <person name="Larsson A."/>
            <person name="Li F.W."/>
            <person name="Perroud P.F."/>
            <person name="Phillips J."/>
            <person name="Ranjan P."/>
            <person name="Rokshar D.S."/>
            <person name="Rothfels C.J."/>
            <person name="Schneider L."/>
            <person name="Shu S."/>
            <person name="Stevenson D.W."/>
            <person name="Thummler F."/>
            <person name="Tillich M."/>
            <person name="Villarreal Aguilar J.C."/>
            <person name="Widiez T."/>
            <person name="Wong G.K."/>
            <person name="Wymore A."/>
            <person name="Zhang Y."/>
            <person name="Zimmer A.D."/>
            <person name="Quatrano R.S."/>
            <person name="Mayer K.F.X."/>
            <person name="Goodstein D."/>
            <person name="Casacuberta J.M."/>
            <person name="Vandepoele K."/>
            <person name="Reski R."/>
            <person name="Cuming A.C."/>
            <person name="Tuskan G.A."/>
            <person name="Maumus F."/>
            <person name="Salse J."/>
            <person name="Schmutz J."/>
            <person name="Rensing S.A."/>
        </authorList>
    </citation>
    <scope>NUCLEOTIDE SEQUENCE [LARGE SCALE GENOMIC DNA]</scope>
    <source>
        <strain evidence="14 15">cv. Gransden 2004</strain>
    </source>
</reference>
<feature type="region of interest" description="Disordered" evidence="9">
    <location>
        <begin position="1959"/>
        <end position="2001"/>
    </location>
</feature>
<dbReference type="Proteomes" id="UP000006727">
    <property type="component" value="Chromosome 27"/>
</dbReference>
<gene>
    <name evidence="14" type="primary">LOC112278345</name>
    <name evidence="13" type="ORF">PHYPA_030750</name>
</gene>
<dbReference type="SUPFAM" id="SSF49373">
    <property type="entry name" value="Invasin/intimin cell-adhesion fragments"/>
    <property type="match status" value="1"/>
</dbReference>
<evidence type="ECO:0000256" key="9">
    <source>
        <dbReference type="SAM" id="MobiDB-lite"/>
    </source>
</evidence>
<dbReference type="PANTHER" id="PTHR23019:SF0">
    <property type="entry name" value="NUCLEAR PORE MEMBRANE GLYCOPROTEIN 210"/>
    <property type="match status" value="1"/>
</dbReference>